<name>A0A4R7KWT7_9CLOT</name>
<keyword evidence="1" id="KW-1133">Transmembrane helix</keyword>
<dbReference type="InterPro" id="IPR003018">
    <property type="entry name" value="GAF"/>
</dbReference>
<dbReference type="EMBL" id="SOAZ01000002">
    <property type="protein sequence ID" value="TDT63366.1"/>
    <property type="molecule type" value="Genomic_DNA"/>
</dbReference>
<dbReference type="SUPFAM" id="SSF55073">
    <property type="entry name" value="Nucleotide cyclase"/>
    <property type="match status" value="1"/>
</dbReference>
<dbReference type="FunFam" id="3.30.70.270:FF:000001">
    <property type="entry name" value="Diguanylate cyclase domain protein"/>
    <property type="match status" value="1"/>
</dbReference>
<dbReference type="PANTHER" id="PTHR45138:SF9">
    <property type="entry name" value="DIGUANYLATE CYCLASE DGCM-RELATED"/>
    <property type="match status" value="1"/>
</dbReference>
<reference evidence="3 4" key="1">
    <citation type="submission" date="2019-03" db="EMBL/GenBank/DDBJ databases">
        <title>Genomic Encyclopedia of Type Strains, Phase IV (KMG-IV): sequencing the most valuable type-strain genomes for metagenomic binning, comparative biology and taxonomic classification.</title>
        <authorList>
            <person name="Goeker M."/>
        </authorList>
    </citation>
    <scope>NUCLEOTIDE SEQUENCE [LARGE SCALE GENOMIC DNA]</scope>
    <source>
        <strain evidence="3 4">DSM 24455</strain>
    </source>
</reference>
<keyword evidence="4" id="KW-1185">Reference proteome</keyword>
<dbReference type="Gene3D" id="3.30.70.270">
    <property type="match status" value="1"/>
</dbReference>
<organism evidence="3 4">
    <name type="scientific">Fonticella tunisiensis</name>
    <dbReference type="NCBI Taxonomy" id="1096341"/>
    <lineage>
        <taxon>Bacteria</taxon>
        <taxon>Bacillati</taxon>
        <taxon>Bacillota</taxon>
        <taxon>Clostridia</taxon>
        <taxon>Eubacteriales</taxon>
        <taxon>Clostridiaceae</taxon>
        <taxon>Fonticella</taxon>
    </lineage>
</organism>
<dbReference type="SUPFAM" id="SSF55781">
    <property type="entry name" value="GAF domain-like"/>
    <property type="match status" value="1"/>
</dbReference>
<dbReference type="GO" id="GO:0043709">
    <property type="term" value="P:cell adhesion involved in single-species biofilm formation"/>
    <property type="evidence" value="ECO:0007669"/>
    <property type="project" value="TreeGrafter"/>
</dbReference>
<dbReference type="GO" id="GO:0052621">
    <property type="term" value="F:diguanylate cyclase activity"/>
    <property type="evidence" value="ECO:0007669"/>
    <property type="project" value="TreeGrafter"/>
</dbReference>
<sequence length="566" mass="63699">MLYSSALLVLLKSVKGFHLQSSEDTILFLLSFIASIIIGFMIINAGKGRHIEFSDAIIGFLMLNLGVETTTVFSAINSIINGIISERAVVYQSDKSKKYFNTAMFTVIAYVVGTIARQLLRYISFSQKYFMFSLAYSVIFIGLYLIFNALIVKIEYTLSTGKNFKFSSESIKLLIINFVVSSMLTATLYIINETSGILGSILVAGDLIILHYCFFIYRKLQVRNEAIKALIDITGNIVKYGDFRDKCKHLIITLKDLIPYNICAMYTFEIEDDDITYPIVYNGPKDIDIGELSIDLSNEGTTLKTVKEGKIYISRDIKRDRKINITGRLAEYCSAMIFVPIKSGDKIVGLMMLGGGQDLIEFSNNEVYDIFNILSNQMALAIENDSFYNNIKNKADRDYLTKLFNRRVLERELDILLKTKTPFSLVIYDIDDFKVTNDTYGHLAGDEVLKMISEVILKSIRKTDVPCRFGGEEIVIIFKDLSKEDAYIISERIRQNIETTPVHIGSESIYITVSGGVSSYPDDGDTKDKIIGAADNILYSECKRKGKNRVCAVSVRGSKNTLMSHA</sequence>
<dbReference type="GO" id="GO:1902201">
    <property type="term" value="P:negative regulation of bacterial-type flagellum-dependent cell motility"/>
    <property type="evidence" value="ECO:0007669"/>
    <property type="project" value="TreeGrafter"/>
</dbReference>
<dbReference type="Gene3D" id="3.30.450.40">
    <property type="match status" value="1"/>
</dbReference>
<evidence type="ECO:0000313" key="3">
    <source>
        <dbReference type="EMBL" id="TDT63366.1"/>
    </source>
</evidence>
<dbReference type="Pfam" id="PF13185">
    <property type="entry name" value="GAF_2"/>
    <property type="match status" value="1"/>
</dbReference>
<feature type="transmembrane region" description="Helical" evidence="1">
    <location>
        <begin position="129"/>
        <end position="152"/>
    </location>
</feature>
<dbReference type="NCBIfam" id="TIGR00254">
    <property type="entry name" value="GGDEF"/>
    <property type="match status" value="1"/>
</dbReference>
<dbReference type="InterPro" id="IPR000160">
    <property type="entry name" value="GGDEF_dom"/>
</dbReference>
<protein>
    <submittedName>
        <fullName evidence="3">Diguanylate cyclase with GAF sensor</fullName>
    </submittedName>
</protein>
<dbReference type="InterPro" id="IPR050469">
    <property type="entry name" value="Diguanylate_Cyclase"/>
</dbReference>
<dbReference type="Pfam" id="PF00990">
    <property type="entry name" value="GGDEF"/>
    <property type="match status" value="1"/>
</dbReference>
<evidence type="ECO:0000256" key="1">
    <source>
        <dbReference type="SAM" id="Phobius"/>
    </source>
</evidence>
<feature type="transmembrane region" description="Helical" evidence="1">
    <location>
        <begin position="197"/>
        <end position="217"/>
    </location>
</feature>
<dbReference type="GO" id="GO:0005886">
    <property type="term" value="C:plasma membrane"/>
    <property type="evidence" value="ECO:0007669"/>
    <property type="project" value="TreeGrafter"/>
</dbReference>
<dbReference type="AlphaFoldDB" id="A0A4R7KWT7"/>
<dbReference type="InterPro" id="IPR029016">
    <property type="entry name" value="GAF-like_dom_sf"/>
</dbReference>
<proteinExistence type="predicted"/>
<evidence type="ECO:0000259" key="2">
    <source>
        <dbReference type="PROSITE" id="PS50887"/>
    </source>
</evidence>
<keyword evidence="1" id="KW-0812">Transmembrane</keyword>
<evidence type="ECO:0000313" key="4">
    <source>
        <dbReference type="Proteomes" id="UP000295325"/>
    </source>
</evidence>
<accession>A0A4R7KWT7</accession>
<feature type="transmembrane region" description="Helical" evidence="1">
    <location>
        <begin position="173"/>
        <end position="191"/>
    </location>
</feature>
<dbReference type="InterPro" id="IPR029787">
    <property type="entry name" value="Nucleotide_cyclase"/>
</dbReference>
<feature type="domain" description="GGDEF" evidence="2">
    <location>
        <begin position="421"/>
        <end position="555"/>
    </location>
</feature>
<keyword evidence="1" id="KW-0472">Membrane</keyword>
<gene>
    <name evidence="3" type="ORF">EDD71_102126</name>
</gene>
<feature type="transmembrane region" description="Helical" evidence="1">
    <location>
        <begin position="99"/>
        <end position="117"/>
    </location>
</feature>
<dbReference type="InterPro" id="IPR043128">
    <property type="entry name" value="Rev_trsase/Diguanyl_cyclase"/>
</dbReference>
<comment type="caution">
    <text evidence="3">The sequence shown here is derived from an EMBL/GenBank/DDBJ whole genome shotgun (WGS) entry which is preliminary data.</text>
</comment>
<dbReference type="Proteomes" id="UP000295325">
    <property type="component" value="Unassembled WGS sequence"/>
</dbReference>
<feature type="transmembrane region" description="Helical" evidence="1">
    <location>
        <begin position="26"/>
        <end position="45"/>
    </location>
</feature>
<dbReference type="SMART" id="SM00267">
    <property type="entry name" value="GGDEF"/>
    <property type="match status" value="1"/>
</dbReference>
<dbReference type="PANTHER" id="PTHR45138">
    <property type="entry name" value="REGULATORY COMPONENTS OF SENSORY TRANSDUCTION SYSTEM"/>
    <property type="match status" value="1"/>
</dbReference>
<dbReference type="CDD" id="cd01949">
    <property type="entry name" value="GGDEF"/>
    <property type="match status" value="1"/>
</dbReference>
<dbReference type="PROSITE" id="PS50887">
    <property type="entry name" value="GGDEF"/>
    <property type="match status" value="1"/>
</dbReference>